<feature type="region of interest" description="Disordered" evidence="1">
    <location>
        <begin position="620"/>
        <end position="690"/>
    </location>
</feature>
<reference evidence="4 5" key="1">
    <citation type="journal article" date="2015" name="PLoS Pathog.">
        <title>A Novel Virus Causes Scale Drop Disease in Lates calcarifer.</title>
        <authorList>
            <person name="de Groof A."/>
            <person name="Guelen L."/>
            <person name="Deijs M."/>
            <person name="van der Wal Y."/>
            <person name="Miyata M."/>
            <person name="Ng K.S."/>
            <person name="van Grinsven L."/>
            <person name="Simmelink B."/>
            <person name="Biermann Y."/>
            <person name="Grisez L."/>
            <person name="van Lent J."/>
            <person name="de Ronde A."/>
            <person name="Chang S.F."/>
            <person name="Schrier C."/>
            <person name="van der Hoek L."/>
        </authorList>
    </citation>
    <scope>NUCLEOTIDE SEQUENCE [LARGE SCALE GENOMIC DNA]</scope>
    <source>
        <strain evidence="4">C4575</strain>
    </source>
</reference>
<sequence length="1890" mass="211568">MLLTAILWCGFIGQLACLDFKSTEVTDQFNAEEDQQCYIQETFGASTVPKHLSDSSLSIQVGHRGLLLSADYVGESKQAIKDRIDESLKSHLNTMKEYFTNYSKAQCIVNETSYYTIVNGTLLTGSFDVFFLPNVSINSTANITIDYIIVIPNVDVAQFNVTVNADDCVDGQCTISNVTSEECTLLSITYSISLSVKEQTTTNNVTTSNLILQLTTFLQQILITLVTSDGELGTSCDVNCTDDNNSTISVSPNTYYSPYNETDLYEPRVHINNSNGNCTTVLQRAVKLPNETLVVQTLVSNITHLSNNHDYSKCNDTQPNYLQANYYDFWKNASFFQTLLNITHCNETYGPVIFSLYMQHRNDSLMLLNTTFPIVIQFQDYNNPLRIEDITYVHCQNPLALKQEQHVANTTRRRRSLNDDHVDRTSNYMMCRFKGYDDTDCAHLNNRAVRKRRSPPSPPPQHTKPIRVSAEAGGGMQRINRDAIKQARENAKNMLQDYSRSISVESRDYLTPYSQEARKQAYARANQPFTPGGPSPIPRSPLNQGAGEVIYSQVRGAPPPLPGRSPAHVTYGEFSIGVGRPVVPPRPGAGEVIYSQVRGAPPPLPGRSPAHVTYSELGFRERPPQLPPRDYPVGGDVPPPLPPPRTGGAPLPPPRTGGLAEVPPPLPPPRSGSAPPPLPPPRTGGGPAPNPKIKGFFDKFKIPKKTGGCGPKRSVCQLGQHNRPFRGRSSSEPMLSGKARNIMDPDMDGVYGVGKSQNLGGGEHVQVMKRPKGGKFANSMNNGGMMMGAMMMGMMSHQLSSSTRSQVNDIVTGKYANMDQGRATALVVLQKLDEIGGAMVMGGGMAAMMGGGPAALAVAAVGLATQMIVGLITMSMQIYDIRFPRDPPPDPILEKYTEYATMMNSIEAGNVWCLMSESVLHVTISFDDTTTKVKKNSTELWVPTYKTVIKVGYNPDIIFNAELQITCAGGGQLRFDDFNINSVAYKISSTSSGSSVYQVTGIGSMISTKSLITGTCGGSREPNLIIKKEMIASSEMVLLRKRGPGEPIGTENMHSDVCDQFPFKKFYIASPGCSADRSKTHIGWTTCSMLFRKAVWNSVDNMWMVANPFVSSDSDRKIFVFKKRDFRNSFSISPNQNKDHALLCNNADQPFLCRLPDPMIVTDNRMCNNKIRFFRVYLKSGDIKGYSSQSFTGYMLTCPLNTIAMHIMKKGQESTNLVVRNVDTFGSVRKFFLLKTTEQNEPIVWIFCKHSTKVGHESDIIELQLDKTDVDDQKVLNVQTKWLNDDHTRFSMYKISRTGPRYQGPYVYTDAKKLPDYRKHIHLTKAVNVFVSGGSNNIDEEWSLTELENHWNSGGSKSWDWAMQGCKTISSLQVTFGLCNISRTGELQSKPLGWWTWSFLDQTQQGSTTKYIPSHDWYLKPGKDNVTIESTSYEHKMKGCSVKLSLPSRKLHISCDYTDITSEDLNSEVTTCLTVSPANDQCNTYETACGTRSWEWNSLESKRTQWESGERYTANWHNTPGSEPQLAYNFFCQDEGVYWSHIDPYNRYSVLLYTRPLDANLPVIASYQSGNTLSTTDYVIEASKLKIVEKLQRDLSRLFDMTKDPMADAINQFSQGLLGLGQNVTRINIDINDLVVAKQIRDNAILNIQTEMDNMLTDLMLESIKHTEWYKNEIEMARYKCCYVSLNNTVNDTILTVRSIDNDIYQCPDPVFFFEDHIQSNMSRIMGPDGKFYDRKDLLELFGSQFLTCPPMQDFIFADNETLIDFKEKLLSELTQEELVLLADNLTANIGILLAMSQDLPQDDMFHTSKYTYSVSPYDYQLQIDRELNRRAILLICFTFFAATLITVLVPLLKYKRRRIKGYSLMETRSNIVSSRVDIANILLDTESNL</sequence>
<evidence type="ECO:0000256" key="2">
    <source>
        <dbReference type="SAM" id="Phobius"/>
    </source>
</evidence>
<dbReference type="Pfam" id="PF13168">
    <property type="entry name" value="Poxvirus_B22R_C"/>
    <property type="match status" value="1"/>
</dbReference>
<evidence type="ECO:0000313" key="5">
    <source>
        <dbReference type="Proteomes" id="UP000201485"/>
    </source>
</evidence>
<feature type="compositionally biased region" description="Pro residues" evidence="1">
    <location>
        <begin position="637"/>
        <end position="655"/>
    </location>
</feature>
<organism evidence="4 5">
    <name type="scientific">Scale drop disease virus</name>
    <dbReference type="NCBI Taxonomy" id="1697349"/>
    <lineage>
        <taxon>Viruses</taxon>
        <taxon>Varidnaviria</taxon>
        <taxon>Bamfordvirae</taxon>
        <taxon>Nucleocytoviricota</taxon>
        <taxon>Megaviricetes</taxon>
        <taxon>Pimascovirales</taxon>
        <taxon>Pimascovirales incertae sedis</taxon>
        <taxon>Iridoviridae</taxon>
        <taxon>Alphairidovirinae</taxon>
        <taxon>Megalocytivirus</taxon>
        <taxon>Megalocytivirus lates1</taxon>
    </lineage>
</organism>
<protein>
    <submittedName>
        <fullName evidence="4">ORF_105L</fullName>
    </submittedName>
</protein>
<dbReference type="KEGG" id="vg:25479154"/>
<accession>A0A0K1L7A1</accession>
<proteinExistence type="predicted"/>
<name>A0A0K1L7A1_9VIRU</name>
<dbReference type="Proteomes" id="UP000201485">
    <property type="component" value="Segment"/>
</dbReference>
<feature type="region of interest" description="Disordered" evidence="1">
    <location>
        <begin position="706"/>
        <end position="736"/>
    </location>
</feature>
<feature type="region of interest" description="Disordered" evidence="1">
    <location>
        <begin position="448"/>
        <end position="473"/>
    </location>
</feature>
<evidence type="ECO:0000313" key="4">
    <source>
        <dbReference type="EMBL" id="AKU37520.1"/>
    </source>
</evidence>
<feature type="domain" description="Poxvirus B22R protein C-terminal" evidence="3">
    <location>
        <begin position="828"/>
        <end position="1018"/>
    </location>
</feature>
<dbReference type="RefSeq" id="YP_009163866.1">
    <property type="nucleotide sequence ID" value="NC_027778.1"/>
</dbReference>
<evidence type="ECO:0000256" key="1">
    <source>
        <dbReference type="SAM" id="MobiDB-lite"/>
    </source>
</evidence>
<keyword evidence="2" id="KW-0472">Membrane</keyword>
<dbReference type="EMBL" id="KR139659">
    <property type="protein sequence ID" value="AKU37520.1"/>
    <property type="molecule type" value="Genomic_DNA"/>
</dbReference>
<keyword evidence="2" id="KW-0812">Transmembrane</keyword>
<dbReference type="InterPro" id="IPR025128">
    <property type="entry name" value="Poxvirus_B22R_C_dom"/>
</dbReference>
<evidence type="ECO:0000259" key="3">
    <source>
        <dbReference type="Pfam" id="PF13168"/>
    </source>
</evidence>
<gene>
    <name evidence="4" type="ORF">SDDV_105</name>
</gene>
<feature type="transmembrane region" description="Helical" evidence="2">
    <location>
        <begin position="1832"/>
        <end position="1853"/>
    </location>
</feature>
<feature type="compositionally biased region" description="Pro residues" evidence="1">
    <location>
        <begin position="662"/>
        <end position="682"/>
    </location>
</feature>
<keyword evidence="2" id="KW-1133">Transmembrane helix</keyword>
<dbReference type="GeneID" id="25479154"/>
<keyword evidence="5" id="KW-1185">Reference proteome</keyword>